<name>A0AAD7C2Z1_MYCRO</name>
<accession>A0AAD7C2Z1</accession>
<feature type="region of interest" description="Disordered" evidence="1">
    <location>
        <begin position="1"/>
        <end position="33"/>
    </location>
</feature>
<protein>
    <submittedName>
        <fullName evidence="2">Uncharacterized protein</fullName>
    </submittedName>
</protein>
<sequence>MSIGNADMDRPDRGRARNGVRKGDGRDGAVVQRASEGVFARSRVRTRTAGNSECFAAGDAESDVLPGTKRTGRRTFYAGLHSSAHRAGLRPAFIANYRPTLNGVGRMSHELPAARRRV</sequence>
<gene>
    <name evidence="2" type="ORF">B0H17DRAFT_1216953</name>
</gene>
<evidence type="ECO:0000256" key="1">
    <source>
        <dbReference type="SAM" id="MobiDB-lite"/>
    </source>
</evidence>
<organism evidence="2 3">
    <name type="scientific">Mycena rosella</name>
    <name type="common">Pink bonnet</name>
    <name type="synonym">Agaricus rosellus</name>
    <dbReference type="NCBI Taxonomy" id="1033263"/>
    <lineage>
        <taxon>Eukaryota</taxon>
        <taxon>Fungi</taxon>
        <taxon>Dikarya</taxon>
        <taxon>Basidiomycota</taxon>
        <taxon>Agaricomycotina</taxon>
        <taxon>Agaricomycetes</taxon>
        <taxon>Agaricomycetidae</taxon>
        <taxon>Agaricales</taxon>
        <taxon>Marasmiineae</taxon>
        <taxon>Mycenaceae</taxon>
        <taxon>Mycena</taxon>
    </lineage>
</organism>
<proteinExistence type="predicted"/>
<dbReference type="EMBL" id="JARKIE010000449">
    <property type="protein sequence ID" value="KAJ7637826.1"/>
    <property type="molecule type" value="Genomic_DNA"/>
</dbReference>
<comment type="caution">
    <text evidence="2">The sequence shown here is derived from an EMBL/GenBank/DDBJ whole genome shotgun (WGS) entry which is preliminary data.</text>
</comment>
<reference evidence="2" key="1">
    <citation type="submission" date="2023-03" db="EMBL/GenBank/DDBJ databases">
        <title>Massive genome expansion in bonnet fungi (Mycena s.s.) driven by repeated elements and novel gene families across ecological guilds.</title>
        <authorList>
            <consortium name="Lawrence Berkeley National Laboratory"/>
            <person name="Harder C.B."/>
            <person name="Miyauchi S."/>
            <person name="Viragh M."/>
            <person name="Kuo A."/>
            <person name="Thoen E."/>
            <person name="Andreopoulos B."/>
            <person name="Lu D."/>
            <person name="Skrede I."/>
            <person name="Drula E."/>
            <person name="Henrissat B."/>
            <person name="Morin E."/>
            <person name="Kohler A."/>
            <person name="Barry K."/>
            <person name="LaButti K."/>
            <person name="Morin E."/>
            <person name="Salamov A."/>
            <person name="Lipzen A."/>
            <person name="Mereny Z."/>
            <person name="Hegedus B."/>
            <person name="Baldrian P."/>
            <person name="Stursova M."/>
            <person name="Weitz H."/>
            <person name="Taylor A."/>
            <person name="Grigoriev I.V."/>
            <person name="Nagy L.G."/>
            <person name="Martin F."/>
            <person name="Kauserud H."/>
        </authorList>
    </citation>
    <scope>NUCLEOTIDE SEQUENCE</scope>
    <source>
        <strain evidence="2">CBHHK067</strain>
    </source>
</reference>
<dbReference type="Proteomes" id="UP001221757">
    <property type="component" value="Unassembled WGS sequence"/>
</dbReference>
<dbReference type="AlphaFoldDB" id="A0AAD7C2Z1"/>
<evidence type="ECO:0000313" key="2">
    <source>
        <dbReference type="EMBL" id="KAJ7637826.1"/>
    </source>
</evidence>
<keyword evidence="3" id="KW-1185">Reference proteome</keyword>
<evidence type="ECO:0000313" key="3">
    <source>
        <dbReference type="Proteomes" id="UP001221757"/>
    </source>
</evidence>
<feature type="compositionally biased region" description="Basic and acidic residues" evidence="1">
    <location>
        <begin position="7"/>
        <end position="27"/>
    </location>
</feature>